<proteinExistence type="predicted"/>
<feature type="chain" id="PRO_5034614379" description="Immunoglobulin V-set domain-containing protein" evidence="1">
    <location>
        <begin position="23"/>
        <end position="147"/>
    </location>
</feature>
<keyword evidence="4" id="KW-1185">Reference proteome</keyword>
<name>A0A8D2ISX4_UROPR</name>
<reference evidence="3" key="2">
    <citation type="submission" date="2025-09" db="UniProtKB">
        <authorList>
            <consortium name="Ensembl"/>
        </authorList>
    </citation>
    <scope>IDENTIFICATION</scope>
</reference>
<dbReference type="InterPro" id="IPR013106">
    <property type="entry name" value="Ig_V-set"/>
</dbReference>
<dbReference type="InterPro" id="IPR050150">
    <property type="entry name" value="IgV_Light_Chain"/>
</dbReference>
<dbReference type="InterPro" id="IPR036179">
    <property type="entry name" value="Ig-like_dom_sf"/>
</dbReference>
<accession>A0A8D2ISX4</accession>
<dbReference type="GeneTree" id="ENSGT00940000153924"/>
<organism evidence="3 4">
    <name type="scientific">Urocitellus parryii</name>
    <name type="common">Arctic ground squirrel</name>
    <name type="synonym">Spermophilus parryii</name>
    <dbReference type="NCBI Taxonomy" id="9999"/>
    <lineage>
        <taxon>Eukaryota</taxon>
        <taxon>Metazoa</taxon>
        <taxon>Chordata</taxon>
        <taxon>Craniata</taxon>
        <taxon>Vertebrata</taxon>
        <taxon>Euteleostomi</taxon>
        <taxon>Mammalia</taxon>
        <taxon>Eutheria</taxon>
        <taxon>Euarchontoglires</taxon>
        <taxon>Glires</taxon>
        <taxon>Rodentia</taxon>
        <taxon>Sciuromorpha</taxon>
        <taxon>Sciuridae</taxon>
        <taxon>Xerinae</taxon>
        <taxon>Marmotini</taxon>
        <taxon>Urocitellus</taxon>
    </lineage>
</organism>
<evidence type="ECO:0000259" key="2">
    <source>
        <dbReference type="SMART" id="SM00406"/>
    </source>
</evidence>
<dbReference type="AlphaFoldDB" id="A0A8D2ISX4"/>
<dbReference type="InterPro" id="IPR013783">
    <property type="entry name" value="Ig-like_fold"/>
</dbReference>
<reference evidence="3" key="1">
    <citation type="submission" date="2025-08" db="UniProtKB">
        <authorList>
            <consortium name="Ensembl"/>
        </authorList>
    </citation>
    <scope>IDENTIFICATION</scope>
</reference>
<feature type="domain" description="Immunoglobulin V-set" evidence="2">
    <location>
        <begin position="23"/>
        <end position="99"/>
    </location>
</feature>
<dbReference type="SUPFAM" id="SSF48726">
    <property type="entry name" value="Immunoglobulin"/>
    <property type="match status" value="1"/>
</dbReference>
<dbReference type="SMART" id="SM00406">
    <property type="entry name" value="IGv"/>
    <property type="match status" value="1"/>
</dbReference>
<evidence type="ECO:0000256" key="1">
    <source>
        <dbReference type="SAM" id="SignalP"/>
    </source>
</evidence>
<evidence type="ECO:0000313" key="4">
    <source>
        <dbReference type="Proteomes" id="UP000694417"/>
    </source>
</evidence>
<dbReference type="PANTHER" id="PTHR23267">
    <property type="entry name" value="IMMUNOGLOBULIN LIGHT CHAIN"/>
    <property type="match status" value="1"/>
</dbReference>
<feature type="signal peptide" evidence="1">
    <location>
        <begin position="1"/>
        <end position="22"/>
    </location>
</feature>
<dbReference type="Gene3D" id="2.60.40.10">
    <property type="entry name" value="Immunoglobulins"/>
    <property type="match status" value="1"/>
</dbReference>
<dbReference type="Ensembl" id="ENSUPAT00010034349.1">
    <property type="protein sequence ID" value="ENSUPAP00010030231.1"/>
    <property type="gene ID" value="ENSUPAG00010023734.1"/>
</dbReference>
<dbReference type="Proteomes" id="UP000694417">
    <property type="component" value="Unplaced"/>
</dbReference>
<protein>
    <recommendedName>
        <fullName evidence="2">Immunoglobulin V-set domain-containing protein</fullName>
    </recommendedName>
</protein>
<evidence type="ECO:0000313" key="3">
    <source>
        <dbReference type="Ensembl" id="ENSUPAP00010030231.1"/>
    </source>
</evidence>
<sequence>MAMRAPAQLLGPLLLCLLGVRRDITMTQSPSSLPIQSIASILQRYQQKPGQVLKLLIYGASNLQPGVPSRFSDSGSGTDFTLTISSMEPEDVANYFCPQGYSYPPTVTQAIMKNSQRSKSVRLGCPSCSSCCPHLRRSQKVICLHHV</sequence>
<keyword evidence="1" id="KW-0732">Signal</keyword>